<organism evidence="1 2">
    <name type="scientific">Salix brachista</name>
    <dbReference type="NCBI Taxonomy" id="2182728"/>
    <lineage>
        <taxon>Eukaryota</taxon>
        <taxon>Viridiplantae</taxon>
        <taxon>Streptophyta</taxon>
        <taxon>Embryophyta</taxon>
        <taxon>Tracheophyta</taxon>
        <taxon>Spermatophyta</taxon>
        <taxon>Magnoliopsida</taxon>
        <taxon>eudicotyledons</taxon>
        <taxon>Gunneridae</taxon>
        <taxon>Pentapetalae</taxon>
        <taxon>rosids</taxon>
        <taxon>fabids</taxon>
        <taxon>Malpighiales</taxon>
        <taxon>Salicaceae</taxon>
        <taxon>Saliceae</taxon>
        <taxon>Salix</taxon>
    </lineage>
</organism>
<accession>A0A5N5J1Q8</accession>
<dbReference type="EMBL" id="VDCV01000020">
    <property type="protein sequence ID" value="KAB5511303.1"/>
    <property type="molecule type" value="Genomic_DNA"/>
</dbReference>
<keyword evidence="2" id="KW-1185">Reference proteome</keyword>
<name>A0A5N5J1Q8_9ROSI</name>
<geneLocation type="mitochondrion" evidence="1"/>
<evidence type="ECO:0000313" key="1">
    <source>
        <dbReference type="EMBL" id="KAB5511303.1"/>
    </source>
</evidence>
<dbReference type="AlphaFoldDB" id="A0A5N5J1Q8"/>
<comment type="caution">
    <text evidence="1">The sequence shown here is derived from an EMBL/GenBank/DDBJ whole genome shotgun (WGS) entry which is preliminary data.</text>
</comment>
<protein>
    <submittedName>
        <fullName evidence="1">Uncharacterized protein</fullName>
    </submittedName>
</protein>
<dbReference type="Proteomes" id="UP000326939">
    <property type="component" value="Mitochondrion MT"/>
</dbReference>
<evidence type="ECO:0000313" key="2">
    <source>
        <dbReference type="Proteomes" id="UP000326939"/>
    </source>
</evidence>
<keyword evidence="1" id="KW-0496">Mitochondrion</keyword>
<sequence length="589" mass="66492">MLVNRAKLRDDGRSWTNRSRGKREWESTLSYVICHFPPSENNSFDSSTPTSRESGESSISKEAFSVGREKFGAKACSYRSFTLLFTGIGIYFTRWNKDQIFLSLNLPWKIQDRGKKSSPLVYFNLNPPSKYVAKANTDRRRIAKGIHADIRCFDFSMIELFPLEGKASIQTGSTFVLPLPEPLVGKASIRTVLVFFQDFHRHPEPPLSQDYEQHPKRSLSFRWCLGSTVEKARRDLDAGSFQSDLLLLPLRDGLFINNICHRERLLHGYVGVTAVVPSPKDCEGRIHFNNSRLQRSWSPSPSGLIETLCLPPDSSLFGWNCPILVRLARLSLQVRTYTGTGIRKNPLFSDIEDEEISIDCLLFLTLVKEEKKIQRMQTIWRIPFMPGSNSSVLSLFFLCNLHSLKLISQRQMVKDLPAIGECSGVLSLRFRHSLSLPGKRSGQSKVVQVSAFLPVLAFADLLVRKKIMEAGVDSREETWFKVGRMELLDGKTGLGAAGLTVLSEAEVSYAKHPGVRFPRYAVLGDDVLIADTCVSQVYEQALSTHWNGMLKTISAFVSPGRRVQNGINQTLRLSALIRRMKSQVFRFFG</sequence>
<reference evidence="2" key="1">
    <citation type="journal article" date="2019" name="Gigascience">
        <title>De novo genome assembly of the endangered Acer yangbiense, a plant species with extremely small populations endemic to Yunnan Province, China.</title>
        <authorList>
            <person name="Yang J."/>
            <person name="Wariss H.M."/>
            <person name="Tao L."/>
            <person name="Zhang R."/>
            <person name="Yun Q."/>
            <person name="Hollingsworth P."/>
            <person name="Dao Z."/>
            <person name="Luo G."/>
            <person name="Guo H."/>
            <person name="Ma Y."/>
            <person name="Sun W."/>
        </authorList>
    </citation>
    <scope>NUCLEOTIDE SEQUENCE [LARGE SCALE GENOMIC DNA]</scope>
    <source>
        <strain evidence="2">cv. br00</strain>
    </source>
</reference>
<proteinExistence type="predicted"/>
<gene>
    <name evidence="1" type="ORF">DKX38_030098</name>
</gene>